<dbReference type="GO" id="GO:0005783">
    <property type="term" value="C:endoplasmic reticulum"/>
    <property type="evidence" value="ECO:0007669"/>
    <property type="project" value="UniProtKB-SubCell"/>
</dbReference>
<comment type="catalytic activity">
    <reaction evidence="26">
        <text>guanosine + phosphate = alpha-D-ribose 1-phosphate + guanine</text>
        <dbReference type="Rhea" id="RHEA:13233"/>
        <dbReference type="ChEBI" id="CHEBI:16235"/>
        <dbReference type="ChEBI" id="CHEBI:16750"/>
        <dbReference type="ChEBI" id="CHEBI:43474"/>
        <dbReference type="ChEBI" id="CHEBI:57720"/>
        <dbReference type="EC" id="2.4.2.1"/>
    </reaction>
    <physiologicalReaction direction="left-to-right" evidence="26">
        <dbReference type="Rhea" id="RHEA:13234"/>
    </physiologicalReaction>
</comment>
<evidence type="ECO:0000256" key="10">
    <source>
        <dbReference type="ARBA" id="ARBA00022490"/>
    </source>
</evidence>
<evidence type="ECO:0000256" key="22">
    <source>
        <dbReference type="ARBA" id="ARBA00023242"/>
    </source>
</evidence>
<keyword evidence="20" id="KW-0576">Peroxisome</keyword>
<evidence type="ECO:0000256" key="3">
    <source>
        <dbReference type="ARBA" id="ARBA00004240"/>
    </source>
</evidence>
<evidence type="ECO:0000256" key="25">
    <source>
        <dbReference type="ARBA" id="ARBA00049893"/>
    </source>
</evidence>
<organism evidence="34 35">
    <name type="scientific">Callorhinchus milii</name>
    <name type="common">Ghost shark</name>
    <dbReference type="NCBI Taxonomy" id="7868"/>
    <lineage>
        <taxon>Eukaryota</taxon>
        <taxon>Metazoa</taxon>
        <taxon>Chordata</taxon>
        <taxon>Craniata</taxon>
        <taxon>Vertebrata</taxon>
        <taxon>Chondrichthyes</taxon>
        <taxon>Holocephali</taxon>
        <taxon>Chimaeriformes</taxon>
        <taxon>Callorhinchidae</taxon>
        <taxon>Callorhinchus</taxon>
    </lineage>
</organism>
<keyword evidence="19" id="KW-0007">Acetylation</keyword>
<evidence type="ECO:0000256" key="23">
    <source>
        <dbReference type="ARBA" id="ARBA00047989"/>
    </source>
</evidence>
<evidence type="ECO:0000256" key="30">
    <source>
        <dbReference type="ARBA" id="ARBA00079351"/>
    </source>
</evidence>
<dbReference type="Ensembl" id="ENSCMIT00000027838.1">
    <property type="protein sequence ID" value="ENSCMIP00000027402.1"/>
    <property type="gene ID" value="ENSCMIG00000011933.1"/>
</dbReference>
<reference evidence="35" key="2">
    <citation type="journal article" date="2007" name="PLoS Biol.">
        <title>Survey sequencing and comparative analysis of the elephant shark (Callorhinchus milii) genome.</title>
        <authorList>
            <person name="Venkatesh B."/>
            <person name="Kirkness E.F."/>
            <person name="Loh Y.H."/>
            <person name="Halpern A.L."/>
            <person name="Lee A.P."/>
            <person name="Johnson J."/>
            <person name="Dandona N."/>
            <person name="Viswanathan L.D."/>
            <person name="Tay A."/>
            <person name="Venter J.C."/>
            <person name="Strausberg R.L."/>
            <person name="Brenner S."/>
        </authorList>
    </citation>
    <scope>NUCLEOTIDE SEQUENCE [LARGE SCALE GENOMIC DNA]</scope>
</reference>
<keyword evidence="12" id="KW-0399">Innate immunity</keyword>
<evidence type="ECO:0000256" key="8">
    <source>
        <dbReference type="ARBA" id="ARBA00011976"/>
    </source>
</evidence>
<comment type="catalytic activity">
    <reaction evidence="24">
        <text>adenosine + phosphate = alpha-D-ribose 1-phosphate + adenine</text>
        <dbReference type="Rhea" id="RHEA:27642"/>
        <dbReference type="ChEBI" id="CHEBI:16335"/>
        <dbReference type="ChEBI" id="CHEBI:16708"/>
        <dbReference type="ChEBI" id="CHEBI:43474"/>
        <dbReference type="ChEBI" id="CHEBI:57720"/>
        <dbReference type="EC" id="2.4.2.1"/>
    </reaction>
    <physiologicalReaction direction="left-to-right" evidence="24">
        <dbReference type="Rhea" id="RHEA:27643"/>
    </physiologicalReaction>
</comment>
<dbReference type="AlphaFoldDB" id="A0A4W3IF01"/>
<name>A0A4W3IF01_CALMI</name>
<evidence type="ECO:0000256" key="9">
    <source>
        <dbReference type="ARBA" id="ARBA00012784"/>
    </source>
</evidence>
<reference evidence="34" key="4">
    <citation type="submission" date="2025-08" db="UniProtKB">
        <authorList>
            <consortium name="Ensembl"/>
        </authorList>
    </citation>
    <scope>IDENTIFICATION</scope>
</reference>
<comment type="subunit">
    <text evidence="27">Interacts with FASN. Interacts with SDHA. Interacts with ATF6, EIF2AK3 and ERN1.</text>
</comment>
<keyword evidence="17" id="KW-0862">Zinc</keyword>
<dbReference type="GO" id="GO:0005634">
    <property type="term" value="C:nucleus"/>
    <property type="evidence" value="ECO:0007669"/>
    <property type="project" value="UniProtKB-SubCell"/>
</dbReference>
<evidence type="ECO:0000256" key="14">
    <source>
        <dbReference type="ARBA" id="ARBA00022723"/>
    </source>
</evidence>
<reference evidence="35" key="3">
    <citation type="journal article" date="2014" name="Nature">
        <title>Elephant shark genome provides unique insights into gnathostome evolution.</title>
        <authorList>
            <consortium name="International Elephant Shark Genome Sequencing Consortium"/>
            <person name="Venkatesh B."/>
            <person name="Lee A.P."/>
            <person name="Ravi V."/>
            <person name="Maurya A.K."/>
            <person name="Lian M.M."/>
            <person name="Swann J.B."/>
            <person name="Ohta Y."/>
            <person name="Flajnik M.F."/>
            <person name="Sutoh Y."/>
            <person name="Kasahara M."/>
            <person name="Hoon S."/>
            <person name="Gangu V."/>
            <person name="Roy S.W."/>
            <person name="Irimia M."/>
            <person name="Korzh V."/>
            <person name="Kondrychyn I."/>
            <person name="Lim Z.W."/>
            <person name="Tay B.H."/>
            <person name="Tohari S."/>
            <person name="Kong K.W."/>
            <person name="Ho S."/>
            <person name="Lorente-Galdos B."/>
            <person name="Quilez J."/>
            <person name="Marques-Bonet T."/>
            <person name="Raney B.J."/>
            <person name="Ingham P.W."/>
            <person name="Tay A."/>
            <person name="Hillier L.W."/>
            <person name="Minx P."/>
            <person name="Boehm T."/>
            <person name="Wilson R.K."/>
            <person name="Brenner S."/>
            <person name="Warren W.C."/>
        </authorList>
    </citation>
    <scope>NUCLEOTIDE SEQUENCE [LARGE SCALE GENOMIC DNA]</scope>
</reference>
<keyword evidence="16" id="KW-0256">Endoplasmic reticulum</keyword>
<keyword evidence="21" id="KW-0395">Inflammatory response</keyword>
<sequence>MVEAILVDFSNFVFHSPNDRTQEWLSNAMEIIKAHSKIKCPYVFVFYLERDTNNINKDIQSILLNLSEQIPVPKENIDVLVYPSMAAILYNVKQKIDKLNLSTINVIMPVNKKAMMDVYINQLFTAVYEFTFERLATRNEGGIKLEASVPCTKDNNVLTDQHADEICKDIWTFLGQLKGLMGQIAILHSPLIPDVFLHGFTTRCGGISYIPSLSSLNLFSSFKRRDPKAVINENIRRLATTAGFNSKIYYLAKVNHGNTIWTMGRPEPANYDGIVTNQKGVTIAAPGADCIPLIFADPVQIACGAAHAGWRGTLAGVAIATVNTMMTEFACSMKDIRVVMGPCVGECCFTLHQEAAEEFIKIDSSCVRNTDGSKPHVNLRQATRVLLEREGILSENICDVSTFNPSNKGTLCTACQPDMFFSHTRDGQNFGTQIGFISVRD</sequence>
<comment type="catalytic activity">
    <reaction evidence="23">
        <text>adenosine + H2O + H(+) = inosine + NH4(+)</text>
        <dbReference type="Rhea" id="RHEA:24408"/>
        <dbReference type="ChEBI" id="CHEBI:15377"/>
        <dbReference type="ChEBI" id="CHEBI:15378"/>
        <dbReference type="ChEBI" id="CHEBI:16335"/>
        <dbReference type="ChEBI" id="CHEBI:17596"/>
        <dbReference type="ChEBI" id="CHEBI:28938"/>
        <dbReference type="EC" id="3.5.4.4"/>
    </reaction>
    <physiologicalReaction direction="left-to-right" evidence="23">
        <dbReference type="Rhea" id="RHEA:24409"/>
    </physiologicalReaction>
</comment>
<dbReference type="GO" id="GO:0005507">
    <property type="term" value="F:copper ion binding"/>
    <property type="evidence" value="ECO:0007669"/>
    <property type="project" value="TreeGrafter"/>
</dbReference>
<evidence type="ECO:0000256" key="21">
    <source>
        <dbReference type="ARBA" id="ARBA00023198"/>
    </source>
</evidence>
<dbReference type="InParanoid" id="A0A4W3IF01"/>
<dbReference type="GO" id="GO:0031347">
    <property type="term" value="P:regulation of defense response"/>
    <property type="evidence" value="ECO:0007669"/>
    <property type="project" value="UniProtKB-ARBA"/>
</dbReference>
<comment type="catalytic activity">
    <reaction evidence="25">
        <text>S-methyl-5'-thioadenosine + phosphate = 5-(methylsulfanyl)-alpha-D-ribose 1-phosphate + adenine</text>
        <dbReference type="Rhea" id="RHEA:11852"/>
        <dbReference type="ChEBI" id="CHEBI:16708"/>
        <dbReference type="ChEBI" id="CHEBI:17509"/>
        <dbReference type="ChEBI" id="CHEBI:43474"/>
        <dbReference type="ChEBI" id="CHEBI:58533"/>
        <dbReference type="EC" id="2.4.2.28"/>
    </reaction>
    <physiologicalReaction direction="left-to-right" evidence="25">
        <dbReference type="Rhea" id="RHEA:11853"/>
    </physiologicalReaction>
</comment>
<dbReference type="CDD" id="cd16833">
    <property type="entry name" value="YfiH"/>
    <property type="match status" value="1"/>
</dbReference>
<gene>
    <name evidence="34" type="primary">LOC103177523</name>
</gene>
<evidence type="ECO:0000256" key="17">
    <source>
        <dbReference type="ARBA" id="ARBA00022833"/>
    </source>
</evidence>
<evidence type="ECO:0000256" key="32">
    <source>
        <dbReference type="ARBA" id="ARBA00081352"/>
    </source>
</evidence>
<evidence type="ECO:0000256" key="33">
    <source>
        <dbReference type="ARBA" id="ARBA00081957"/>
    </source>
</evidence>
<evidence type="ECO:0000256" key="28">
    <source>
        <dbReference type="ARBA" id="ARBA00071637"/>
    </source>
</evidence>
<keyword evidence="10" id="KW-0963">Cytoplasm</keyword>
<comment type="catalytic activity">
    <reaction evidence="1">
        <text>inosine + phosphate = alpha-D-ribose 1-phosphate + hypoxanthine</text>
        <dbReference type="Rhea" id="RHEA:27646"/>
        <dbReference type="ChEBI" id="CHEBI:17368"/>
        <dbReference type="ChEBI" id="CHEBI:17596"/>
        <dbReference type="ChEBI" id="CHEBI:43474"/>
        <dbReference type="ChEBI" id="CHEBI:57720"/>
        <dbReference type="EC" id="2.4.2.1"/>
    </reaction>
    <physiologicalReaction direction="left-to-right" evidence="1">
        <dbReference type="Rhea" id="RHEA:27647"/>
    </physiologicalReaction>
</comment>
<evidence type="ECO:0000256" key="7">
    <source>
        <dbReference type="ARBA" id="ARBA00011886"/>
    </source>
</evidence>
<dbReference type="GO" id="GO:0005777">
    <property type="term" value="C:peroxisome"/>
    <property type="evidence" value="ECO:0007669"/>
    <property type="project" value="UniProtKB-SubCell"/>
</dbReference>
<evidence type="ECO:0000256" key="4">
    <source>
        <dbReference type="ARBA" id="ARBA00004275"/>
    </source>
</evidence>
<keyword evidence="18" id="KW-0391">Immunity</keyword>
<reference evidence="34" key="5">
    <citation type="submission" date="2025-09" db="UniProtKB">
        <authorList>
            <consortium name="Ensembl"/>
        </authorList>
    </citation>
    <scope>IDENTIFICATION</scope>
</reference>
<dbReference type="GeneID" id="103177523"/>
<evidence type="ECO:0000256" key="27">
    <source>
        <dbReference type="ARBA" id="ARBA00063955"/>
    </source>
</evidence>
<dbReference type="InterPro" id="IPR038371">
    <property type="entry name" value="Cu_polyphenol_OxRdtase_sf"/>
</dbReference>
<dbReference type="EC" id="3.5.4.4" evidence="9"/>
<evidence type="ECO:0000256" key="19">
    <source>
        <dbReference type="ARBA" id="ARBA00022990"/>
    </source>
</evidence>
<dbReference type="SUPFAM" id="SSF64438">
    <property type="entry name" value="CNF1/YfiH-like putative cysteine hydrolases"/>
    <property type="match status" value="1"/>
</dbReference>
<evidence type="ECO:0000256" key="26">
    <source>
        <dbReference type="ARBA" id="ARBA00051406"/>
    </source>
</evidence>
<dbReference type="EC" id="2.4.2.1" evidence="7"/>
<dbReference type="Proteomes" id="UP000314986">
    <property type="component" value="Unassembled WGS sequence"/>
</dbReference>
<protein>
    <recommendedName>
        <fullName evidence="28">Purine nucleoside phosphorylase LACC1</fullName>
        <ecNumber evidence="7">2.4.2.1</ecNumber>
        <ecNumber evidence="8">2.4.2.28</ecNumber>
        <ecNumber evidence="9">3.5.4.4</ecNumber>
    </recommendedName>
    <alternativeName>
        <fullName evidence="31">Adenosine deaminase LACC1</fullName>
    </alternativeName>
    <alternativeName>
        <fullName evidence="30">Fatty acid metabolism-immunity nexus</fullName>
    </alternativeName>
    <alternativeName>
        <fullName evidence="29">Guanosine phosphorylase LACC1</fullName>
    </alternativeName>
    <alternativeName>
        <fullName evidence="32">Laccase domain-containing protein 1</fullName>
    </alternativeName>
    <alternativeName>
        <fullName evidence="33">S-methyl-5'-thioadenosine phosphorylase LACC1</fullName>
    </alternativeName>
</protein>
<evidence type="ECO:0000256" key="1">
    <source>
        <dbReference type="ARBA" id="ARBA00000553"/>
    </source>
</evidence>
<evidence type="ECO:0000256" key="24">
    <source>
        <dbReference type="ARBA" id="ARBA00048968"/>
    </source>
</evidence>
<dbReference type="InterPro" id="IPR003730">
    <property type="entry name" value="Cu_polyphenol_OxRdtase"/>
</dbReference>
<evidence type="ECO:0000256" key="15">
    <source>
        <dbReference type="ARBA" id="ARBA00022801"/>
    </source>
</evidence>
<evidence type="ECO:0000256" key="16">
    <source>
        <dbReference type="ARBA" id="ARBA00022824"/>
    </source>
</evidence>
<dbReference type="FunFam" id="3.60.140.10:FF:000002">
    <property type="entry name" value="Laccase (multicopper oxidoreductase) domain-containing 1"/>
    <property type="match status" value="1"/>
</dbReference>
<dbReference type="Gene3D" id="3.60.140.10">
    <property type="entry name" value="CNF1/YfiH-like putative cysteine hydrolases"/>
    <property type="match status" value="1"/>
</dbReference>
<dbReference type="KEGG" id="cmk:103177523"/>
<dbReference type="OMA" id="HDNCELE"/>
<keyword evidence="11" id="KW-0597">Phosphoprotein</keyword>
<evidence type="ECO:0000256" key="5">
    <source>
        <dbReference type="ARBA" id="ARBA00004496"/>
    </source>
</evidence>
<evidence type="ECO:0000256" key="20">
    <source>
        <dbReference type="ARBA" id="ARBA00023140"/>
    </source>
</evidence>
<evidence type="ECO:0000256" key="2">
    <source>
        <dbReference type="ARBA" id="ARBA00004123"/>
    </source>
</evidence>
<evidence type="ECO:0000256" key="29">
    <source>
        <dbReference type="ARBA" id="ARBA00075738"/>
    </source>
</evidence>
<evidence type="ECO:0000256" key="12">
    <source>
        <dbReference type="ARBA" id="ARBA00022588"/>
    </source>
</evidence>
<comment type="similarity">
    <text evidence="6">Belongs to the purine nucleoside phosphorylase YfiH/LACC1 family.</text>
</comment>
<dbReference type="GO" id="GO:0006954">
    <property type="term" value="P:inflammatory response"/>
    <property type="evidence" value="ECO:0007669"/>
    <property type="project" value="UniProtKB-KW"/>
</dbReference>
<dbReference type="OrthoDB" id="10055554at2759"/>
<evidence type="ECO:0000256" key="6">
    <source>
        <dbReference type="ARBA" id="ARBA00007353"/>
    </source>
</evidence>
<dbReference type="PANTHER" id="PTHR30616">
    <property type="entry name" value="UNCHARACTERIZED PROTEIN YFIH"/>
    <property type="match status" value="1"/>
</dbReference>
<dbReference type="STRING" id="7868.ENSCMIP00000027402"/>
<keyword evidence="14" id="KW-0479">Metal-binding</keyword>
<accession>A0A4W3IF01</accession>
<dbReference type="PANTHER" id="PTHR30616:SF2">
    <property type="entry name" value="PURINE NUCLEOSIDE PHOSPHORYLASE LACC1"/>
    <property type="match status" value="1"/>
</dbReference>
<reference evidence="35" key="1">
    <citation type="journal article" date="2006" name="Science">
        <title>Ancient noncoding elements conserved in the human genome.</title>
        <authorList>
            <person name="Venkatesh B."/>
            <person name="Kirkness E.F."/>
            <person name="Loh Y.H."/>
            <person name="Halpern A.L."/>
            <person name="Lee A.P."/>
            <person name="Johnson J."/>
            <person name="Dandona N."/>
            <person name="Viswanathan L.D."/>
            <person name="Tay A."/>
            <person name="Venter J.C."/>
            <person name="Strausberg R.L."/>
            <person name="Brenner S."/>
        </authorList>
    </citation>
    <scope>NUCLEOTIDE SEQUENCE [LARGE SCALE GENOMIC DNA]</scope>
</reference>
<evidence type="ECO:0000256" key="18">
    <source>
        <dbReference type="ARBA" id="ARBA00022859"/>
    </source>
</evidence>
<dbReference type="GO" id="GO:0017061">
    <property type="term" value="F:S-methyl-5-thioadenosine phosphorylase activity"/>
    <property type="evidence" value="ECO:0007669"/>
    <property type="project" value="UniProtKB-EC"/>
</dbReference>
<dbReference type="GO" id="GO:0016787">
    <property type="term" value="F:hydrolase activity"/>
    <property type="evidence" value="ECO:0007669"/>
    <property type="project" value="UniProtKB-KW"/>
</dbReference>
<evidence type="ECO:0000313" key="34">
    <source>
        <dbReference type="Ensembl" id="ENSCMIP00000027402.1"/>
    </source>
</evidence>
<evidence type="ECO:0000256" key="11">
    <source>
        <dbReference type="ARBA" id="ARBA00022553"/>
    </source>
</evidence>
<proteinExistence type="inferred from homology"/>
<dbReference type="Pfam" id="PF02578">
    <property type="entry name" value="Cu-oxidase_4"/>
    <property type="match status" value="1"/>
</dbReference>
<keyword evidence="35" id="KW-1185">Reference proteome</keyword>
<comment type="subcellular location">
    <subcellularLocation>
        <location evidence="5">Cytoplasm</location>
    </subcellularLocation>
    <subcellularLocation>
        <location evidence="3">Endoplasmic reticulum</location>
    </subcellularLocation>
    <subcellularLocation>
        <location evidence="2">Nucleus</location>
    </subcellularLocation>
    <subcellularLocation>
        <location evidence="4">Peroxisome</location>
    </subcellularLocation>
</comment>
<dbReference type="GO" id="GO:0045087">
    <property type="term" value="P:innate immune response"/>
    <property type="evidence" value="ECO:0007669"/>
    <property type="project" value="UniProtKB-KW"/>
</dbReference>
<keyword evidence="22" id="KW-0539">Nucleus</keyword>
<evidence type="ECO:0000256" key="13">
    <source>
        <dbReference type="ARBA" id="ARBA00022679"/>
    </source>
</evidence>
<keyword evidence="15" id="KW-0378">Hydrolase</keyword>
<evidence type="ECO:0000256" key="31">
    <source>
        <dbReference type="ARBA" id="ARBA00079781"/>
    </source>
</evidence>
<evidence type="ECO:0000313" key="35">
    <source>
        <dbReference type="Proteomes" id="UP000314986"/>
    </source>
</evidence>
<dbReference type="InterPro" id="IPR011324">
    <property type="entry name" value="Cytotoxic_necrot_fac-like_cat"/>
</dbReference>
<keyword evidence="13" id="KW-0808">Transferase</keyword>
<dbReference type="GeneTree" id="ENSGT00390000000693"/>
<dbReference type="EC" id="2.4.2.28" evidence="8"/>